<dbReference type="EMBL" id="CP001358">
    <property type="protein sequence ID" value="ACL48746.1"/>
    <property type="molecule type" value="Genomic_DNA"/>
</dbReference>
<dbReference type="KEGG" id="dds:Ddes_0838"/>
<dbReference type="AlphaFoldDB" id="B8IZ19"/>
<dbReference type="STRING" id="525146.Ddes_0838"/>
<reference evidence="1" key="1">
    <citation type="submission" date="2009-01" db="EMBL/GenBank/DDBJ databases">
        <title>Complete sequence of Desulfovibrio desulfuricans subsp. desulfuricans str. ATCC 27774.</title>
        <authorList>
            <consortium name="US DOE Joint Genome Institute"/>
            <person name="Lucas S."/>
            <person name="Copeland A."/>
            <person name="Lapidus A."/>
            <person name="Glavina del Rio T."/>
            <person name="Tice H."/>
            <person name="Bruce D."/>
            <person name="Goodwin L."/>
            <person name="Pitluck S."/>
            <person name="Sims D."/>
            <person name="Lu M."/>
            <person name="Kiss H."/>
            <person name="Meineke L."/>
            <person name="Brettin T."/>
            <person name="Detter J.C."/>
            <person name="Han C."/>
            <person name="Larimer F."/>
            <person name="Land M."/>
            <person name="Hauser L."/>
            <person name="Kyrpides N."/>
            <person name="Ovchinnikova G."/>
            <person name="Hazen T.C."/>
        </authorList>
    </citation>
    <scope>NUCLEOTIDE SEQUENCE [LARGE SCALE GENOMIC DNA]</scope>
    <source>
        <strain evidence="1">ATCC 27774</strain>
    </source>
</reference>
<dbReference type="HOGENOM" id="CLU_2860371_0_0_7"/>
<proteinExistence type="predicted"/>
<name>B8IZ19_DESDA</name>
<accession>B8IZ19</accession>
<gene>
    <name evidence="1" type="ordered locus">Ddes_0838</name>
</gene>
<organism evidence="1">
    <name type="scientific">Desulfovibrio desulfuricans (strain ATCC 27774 / DSM 6949 / MB)</name>
    <dbReference type="NCBI Taxonomy" id="525146"/>
    <lineage>
        <taxon>Bacteria</taxon>
        <taxon>Pseudomonadati</taxon>
        <taxon>Thermodesulfobacteriota</taxon>
        <taxon>Desulfovibrionia</taxon>
        <taxon>Desulfovibrionales</taxon>
        <taxon>Desulfovibrionaceae</taxon>
        <taxon>Desulfovibrio</taxon>
    </lineage>
</organism>
<evidence type="ECO:0000313" key="1">
    <source>
        <dbReference type="EMBL" id="ACL48746.1"/>
    </source>
</evidence>
<protein>
    <submittedName>
        <fullName evidence="1">Uncharacterized protein</fullName>
    </submittedName>
</protein>
<sequence length="64" mass="7236">MHFVDLIKNVEGNAWQALRICTLKAGLLQTAKKPVMKRGSFIQKNLSFLNVHTLAAMKLRKQGK</sequence>